<dbReference type="InterPro" id="IPR002195">
    <property type="entry name" value="Dihydroorotase_CS"/>
</dbReference>
<feature type="binding site" evidence="4">
    <location>
        <position position="172"/>
    </location>
    <ligand>
        <name>Zn(2+)</name>
        <dbReference type="ChEBI" id="CHEBI:29105"/>
        <label>2</label>
    </ligand>
</feature>
<dbReference type="NCBIfam" id="TIGR00857">
    <property type="entry name" value="pyrC_multi"/>
    <property type="match status" value="1"/>
</dbReference>
<gene>
    <name evidence="4" type="primary">pyrC</name>
    <name evidence="6" type="ORF">AMET1_0517</name>
</gene>
<comment type="caution">
    <text evidence="6">The sequence shown here is derived from an EMBL/GenBank/DDBJ whole genome shotgun (WGS) entry which is preliminary data.</text>
</comment>
<dbReference type="OrthoDB" id="50279at2157"/>
<protein>
    <recommendedName>
        <fullName evidence="4">Dihydroorotase</fullName>
        <shortName evidence="4">DHOase</shortName>
        <ecNumber evidence="4">3.5.2.3</ecNumber>
    </recommendedName>
</protein>
<accession>A0A1Y3GHK3</accession>
<keyword evidence="2 4" id="KW-0378">Hydrolase</keyword>
<evidence type="ECO:0000256" key="4">
    <source>
        <dbReference type="HAMAP-Rule" id="MF_00220"/>
    </source>
</evidence>
<keyword evidence="4" id="KW-0862">Zinc</keyword>
<dbReference type="UniPathway" id="UPA00070">
    <property type="reaction ID" value="UER00117"/>
</dbReference>
<dbReference type="NCBIfam" id="NF002668">
    <property type="entry name" value="PRK02382.1"/>
    <property type="match status" value="1"/>
</dbReference>
<dbReference type="HAMAP" id="MF_00220_A">
    <property type="entry name" value="PyrC_classI_A"/>
    <property type="match status" value="1"/>
</dbReference>
<dbReference type="Pfam" id="PF01979">
    <property type="entry name" value="Amidohydro_1"/>
    <property type="match status" value="1"/>
</dbReference>
<organism evidence="6 7">
    <name type="scientific">Methanonatronarchaeum thermophilum</name>
    <dbReference type="NCBI Taxonomy" id="1927129"/>
    <lineage>
        <taxon>Archaea</taxon>
        <taxon>Methanobacteriati</taxon>
        <taxon>Methanobacteriota</taxon>
        <taxon>Methanonatronarchaeia</taxon>
        <taxon>Methanonatronarchaeales</taxon>
        <taxon>Methanonatronarchaeaceae</taxon>
        <taxon>Methanonatronarchaeum</taxon>
    </lineage>
</organism>
<comment type="function">
    <text evidence="4">Catalyzes the reversible cyclization of carbamoyl aspartate to dihydroorotate.</text>
</comment>
<feature type="domain" description="Amidohydrolase-related" evidence="5">
    <location>
        <begin position="46"/>
        <end position="376"/>
    </location>
</feature>
<comment type="catalytic activity">
    <reaction evidence="4">
        <text>(S)-dihydroorotate + H2O = N-carbamoyl-L-aspartate + H(+)</text>
        <dbReference type="Rhea" id="RHEA:24296"/>
        <dbReference type="ChEBI" id="CHEBI:15377"/>
        <dbReference type="ChEBI" id="CHEBI:15378"/>
        <dbReference type="ChEBI" id="CHEBI:30864"/>
        <dbReference type="ChEBI" id="CHEBI:32814"/>
        <dbReference type="EC" id="3.5.2.3"/>
    </reaction>
</comment>
<dbReference type="Gene3D" id="2.30.40.10">
    <property type="entry name" value="Urease, subunit C, domain 1"/>
    <property type="match status" value="1"/>
</dbReference>
<comment type="caution">
    <text evidence="4">Lacks conserved residue(s) required for the propagation of feature annotation.</text>
</comment>
<evidence type="ECO:0000259" key="5">
    <source>
        <dbReference type="Pfam" id="PF01979"/>
    </source>
</evidence>
<dbReference type="SUPFAM" id="SSF51338">
    <property type="entry name" value="Composite domain of metallo-dependent hydrolases"/>
    <property type="match status" value="1"/>
</dbReference>
<dbReference type="GO" id="GO:0004151">
    <property type="term" value="F:dihydroorotase activity"/>
    <property type="evidence" value="ECO:0007669"/>
    <property type="project" value="UniProtKB-UniRule"/>
</dbReference>
<dbReference type="EMBL" id="MRZU01000003">
    <property type="protein sequence ID" value="OUJ18866.1"/>
    <property type="molecule type" value="Genomic_DNA"/>
</dbReference>
<dbReference type="AlphaFoldDB" id="A0A1Y3GHK3"/>
<dbReference type="PANTHER" id="PTHR43668">
    <property type="entry name" value="ALLANTOINASE"/>
    <property type="match status" value="1"/>
</dbReference>
<keyword evidence="1 4" id="KW-0479">Metal-binding</keyword>
<keyword evidence="3 4" id="KW-0665">Pyrimidine biosynthesis</keyword>
<feature type="binding site" evidence="4">
    <location>
        <position position="293"/>
    </location>
    <ligand>
        <name>Zn(2+)</name>
        <dbReference type="ChEBI" id="CHEBI:29105"/>
        <label>1</label>
    </ligand>
</feature>
<dbReference type="PANTHER" id="PTHR43668:SF2">
    <property type="entry name" value="ALLANTOINASE"/>
    <property type="match status" value="1"/>
</dbReference>
<evidence type="ECO:0000256" key="2">
    <source>
        <dbReference type="ARBA" id="ARBA00022801"/>
    </source>
</evidence>
<dbReference type="CDD" id="cd01318">
    <property type="entry name" value="DHOase_IIb"/>
    <property type="match status" value="1"/>
</dbReference>
<feature type="binding site" evidence="4">
    <location>
        <position position="139"/>
    </location>
    <ligand>
        <name>Zn(2+)</name>
        <dbReference type="ChEBI" id="CHEBI:29105"/>
        <label>2</label>
    </ligand>
</feature>
<dbReference type="GO" id="GO:0008270">
    <property type="term" value="F:zinc ion binding"/>
    <property type="evidence" value="ECO:0007669"/>
    <property type="project" value="UniProtKB-UniRule"/>
</dbReference>
<evidence type="ECO:0000313" key="6">
    <source>
        <dbReference type="EMBL" id="OUJ18866.1"/>
    </source>
</evidence>
<reference evidence="6 7" key="1">
    <citation type="submission" date="2016-12" db="EMBL/GenBank/DDBJ databases">
        <title>Discovery of methanogenic haloarchaea.</title>
        <authorList>
            <person name="Sorokin D.Y."/>
            <person name="Makarova K.S."/>
            <person name="Abbas B."/>
            <person name="Ferrer M."/>
            <person name="Golyshin P.N."/>
        </authorList>
    </citation>
    <scope>NUCLEOTIDE SEQUENCE [LARGE SCALE GENOMIC DNA]</scope>
    <source>
        <strain evidence="6">AMET1</strain>
    </source>
</reference>
<evidence type="ECO:0000256" key="1">
    <source>
        <dbReference type="ARBA" id="ARBA00022723"/>
    </source>
</evidence>
<dbReference type="SUPFAM" id="SSF51556">
    <property type="entry name" value="Metallo-dependent hydrolases"/>
    <property type="match status" value="1"/>
</dbReference>
<dbReference type="GO" id="GO:0044205">
    <property type="term" value="P:'de novo' UMP biosynthetic process"/>
    <property type="evidence" value="ECO:0007669"/>
    <property type="project" value="UniProtKB-UniRule"/>
</dbReference>
<dbReference type="GO" id="GO:0006145">
    <property type="term" value="P:purine nucleobase catabolic process"/>
    <property type="evidence" value="ECO:0007669"/>
    <property type="project" value="TreeGrafter"/>
</dbReference>
<feature type="binding site" evidence="4">
    <location>
        <position position="297"/>
    </location>
    <ligand>
        <name>substrate</name>
    </ligand>
</feature>
<dbReference type="InterPro" id="IPR011059">
    <property type="entry name" value="Metal-dep_hydrolase_composite"/>
</dbReference>
<dbReference type="Proteomes" id="UP000195137">
    <property type="component" value="Unassembled WGS sequence"/>
</dbReference>
<proteinExistence type="inferred from homology"/>
<name>A0A1Y3GHK3_9EURY</name>
<dbReference type="GO" id="GO:0005737">
    <property type="term" value="C:cytoplasm"/>
    <property type="evidence" value="ECO:0007669"/>
    <property type="project" value="TreeGrafter"/>
</dbReference>
<dbReference type="InterPro" id="IPR050138">
    <property type="entry name" value="DHOase/Allantoinase_Hydrolase"/>
</dbReference>
<dbReference type="EC" id="3.5.2.3" evidence="4"/>
<feature type="binding site" evidence="4">
    <location>
        <position position="89"/>
    </location>
    <ligand>
        <name>substrate</name>
    </ligand>
</feature>
<dbReference type="PROSITE" id="PS00483">
    <property type="entry name" value="DIHYDROOROTASE_2"/>
    <property type="match status" value="1"/>
</dbReference>
<keyword evidence="7" id="KW-1185">Reference proteome</keyword>
<dbReference type="RefSeq" id="WP_086636920.1">
    <property type="nucleotide sequence ID" value="NZ_MRZU01000003.1"/>
</dbReference>
<dbReference type="Gene3D" id="3.20.20.140">
    <property type="entry name" value="Metal-dependent hydrolases"/>
    <property type="match status" value="1"/>
</dbReference>
<comment type="cofactor">
    <cofactor evidence="4">
        <name>Zn(2+)</name>
        <dbReference type="ChEBI" id="CHEBI:29105"/>
    </cofactor>
    <text evidence="4">Binds 2 Zn(2+) ions per subunit.</text>
</comment>
<comment type="similarity">
    <text evidence="4">Belongs to the metallo-dependent hydrolases superfamily. DHOase family. Class I DHOase subfamily.</text>
</comment>
<dbReference type="GO" id="GO:0004038">
    <property type="term" value="F:allantoinase activity"/>
    <property type="evidence" value="ECO:0007669"/>
    <property type="project" value="TreeGrafter"/>
</dbReference>
<comment type="pathway">
    <text evidence="4">Pyrimidine metabolism; UMP biosynthesis via de novo pathway; (S)-dihydroorotate from bicarbonate: step 3/3.</text>
</comment>
<evidence type="ECO:0000313" key="7">
    <source>
        <dbReference type="Proteomes" id="UP000195137"/>
    </source>
</evidence>
<sequence length="436" mass="48885">MKVVKGGRIYYKGRLVNAELGIEQGRITKIKKTGLTGDIVNARGMVVLPGAIDIHVHFRDMDLSDKETWETGSKAAAAGGVTTVIEQPNTKPPTDSRKTYKQKKGKAKTGSFVDYGINGAVAIHSDISGLSPFVSGFGETFLAGGNDLHVRYEDLEGLLQAVETTKKVLTIHAEDEKLVEKGISRYKNTRESNYPKARPEKAEEKAVDKVIDIYNKIERKPPLHFCHISSYKTLNLINDSTVEVTPHHLLLTKSDLKSQGSYVKTNPPIRGRKNRAMLWKALNSGEIDVIASDHAPHTQNEKEQGFWKAPSGVPGVQTMLPQLAYHVKKRNLSLKRFVKTLCENPSDIYGLNKGYIKKGMDADLIFMDFSDITRIKKNMLHSKCGWTPYTGRRAIFPQKTMLRGKVIYKKSGFRDKIGEEIEPKGYRKSRENRKTT</sequence>
<dbReference type="InterPro" id="IPR006680">
    <property type="entry name" value="Amidohydro-rel"/>
</dbReference>
<feature type="binding site" evidence="4">
    <location>
        <begin position="57"/>
        <end position="59"/>
    </location>
    <ligand>
        <name>substrate</name>
    </ligand>
</feature>
<feature type="binding site" evidence="4">
    <location>
        <position position="57"/>
    </location>
    <ligand>
        <name>Zn(2+)</name>
        <dbReference type="ChEBI" id="CHEBI:29105"/>
        <label>1</label>
    </ligand>
</feature>
<feature type="binding site" evidence="4">
    <location>
        <position position="139"/>
    </location>
    <ligand>
        <name>Zn(2+)</name>
        <dbReference type="ChEBI" id="CHEBI:29105"/>
        <label>1</label>
    </ligand>
</feature>
<feature type="active site" evidence="4">
    <location>
        <position position="293"/>
    </location>
</feature>
<dbReference type="InterPro" id="IPR004722">
    <property type="entry name" value="DHOase"/>
</dbReference>
<feature type="binding site" evidence="4">
    <location>
        <position position="227"/>
    </location>
    <ligand>
        <name>Zn(2+)</name>
        <dbReference type="ChEBI" id="CHEBI:29105"/>
        <label>2</label>
    </ligand>
</feature>
<dbReference type="InterPro" id="IPR032466">
    <property type="entry name" value="Metal_Hydrolase"/>
</dbReference>
<feature type="binding site" evidence="4">
    <location>
        <position position="55"/>
    </location>
    <ligand>
        <name>Zn(2+)</name>
        <dbReference type="ChEBI" id="CHEBI:29105"/>
        <label>1</label>
    </ligand>
</feature>
<evidence type="ECO:0000256" key="3">
    <source>
        <dbReference type="ARBA" id="ARBA00022975"/>
    </source>
</evidence>